<evidence type="ECO:0000256" key="1">
    <source>
        <dbReference type="SAM" id="Phobius"/>
    </source>
</evidence>
<evidence type="ECO:0000313" key="2">
    <source>
        <dbReference type="EMBL" id="GKV29370.1"/>
    </source>
</evidence>
<dbReference type="Proteomes" id="UP001054252">
    <property type="component" value="Unassembled WGS sequence"/>
</dbReference>
<protein>
    <submittedName>
        <fullName evidence="2">Uncharacterized protein</fullName>
    </submittedName>
</protein>
<gene>
    <name evidence="2" type="ORF">SLEP1_g38305</name>
</gene>
<keyword evidence="1" id="KW-0472">Membrane</keyword>
<feature type="transmembrane region" description="Helical" evidence="1">
    <location>
        <begin position="6"/>
        <end position="27"/>
    </location>
</feature>
<keyword evidence="1" id="KW-0812">Transmembrane</keyword>
<comment type="caution">
    <text evidence="2">The sequence shown here is derived from an EMBL/GenBank/DDBJ whole genome shotgun (WGS) entry which is preliminary data.</text>
</comment>
<dbReference type="AlphaFoldDB" id="A0AAV5KXS0"/>
<reference evidence="2 3" key="1">
    <citation type="journal article" date="2021" name="Commun. Biol.">
        <title>The genome of Shorea leprosula (Dipterocarpaceae) highlights the ecological relevance of drought in aseasonal tropical rainforests.</title>
        <authorList>
            <person name="Ng K.K.S."/>
            <person name="Kobayashi M.J."/>
            <person name="Fawcett J.A."/>
            <person name="Hatakeyama M."/>
            <person name="Paape T."/>
            <person name="Ng C.H."/>
            <person name="Ang C.C."/>
            <person name="Tnah L.H."/>
            <person name="Lee C.T."/>
            <person name="Nishiyama T."/>
            <person name="Sese J."/>
            <person name="O'Brien M.J."/>
            <person name="Copetti D."/>
            <person name="Mohd Noor M.I."/>
            <person name="Ong R.C."/>
            <person name="Putra M."/>
            <person name="Sireger I.Z."/>
            <person name="Indrioko S."/>
            <person name="Kosugi Y."/>
            <person name="Izuno A."/>
            <person name="Isagi Y."/>
            <person name="Lee S.L."/>
            <person name="Shimizu K.K."/>
        </authorList>
    </citation>
    <scope>NUCLEOTIDE SEQUENCE [LARGE SCALE GENOMIC DNA]</scope>
    <source>
        <strain evidence="2">214</strain>
    </source>
</reference>
<dbReference type="EMBL" id="BPVZ01000082">
    <property type="protein sequence ID" value="GKV29370.1"/>
    <property type="molecule type" value="Genomic_DNA"/>
</dbReference>
<keyword evidence="3" id="KW-1185">Reference proteome</keyword>
<organism evidence="2 3">
    <name type="scientific">Rubroshorea leprosula</name>
    <dbReference type="NCBI Taxonomy" id="152421"/>
    <lineage>
        <taxon>Eukaryota</taxon>
        <taxon>Viridiplantae</taxon>
        <taxon>Streptophyta</taxon>
        <taxon>Embryophyta</taxon>
        <taxon>Tracheophyta</taxon>
        <taxon>Spermatophyta</taxon>
        <taxon>Magnoliopsida</taxon>
        <taxon>eudicotyledons</taxon>
        <taxon>Gunneridae</taxon>
        <taxon>Pentapetalae</taxon>
        <taxon>rosids</taxon>
        <taxon>malvids</taxon>
        <taxon>Malvales</taxon>
        <taxon>Dipterocarpaceae</taxon>
        <taxon>Rubroshorea</taxon>
    </lineage>
</organism>
<accession>A0AAV5KXS0</accession>
<name>A0AAV5KXS0_9ROSI</name>
<keyword evidence="1" id="KW-1133">Transmembrane helix</keyword>
<evidence type="ECO:0000313" key="3">
    <source>
        <dbReference type="Proteomes" id="UP001054252"/>
    </source>
</evidence>
<sequence>MRRFLIVGIGWDCSVFFGISSFNFMAVSTFNKGSLKWYDSIPLSLRVGNTNFKRGNGKYNYYEVGVRYAKGKYCKRRQSPYLSIVIIDEVGYSHDS</sequence>
<proteinExistence type="predicted"/>